<dbReference type="STRING" id="96773.Tchl_0393"/>
<organism evidence="1 2">
    <name type="scientific">Thauera chlorobenzoica</name>
    <dbReference type="NCBI Taxonomy" id="96773"/>
    <lineage>
        <taxon>Bacteria</taxon>
        <taxon>Pseudomonadati</taxon>
        <taxon>Pseudomonadota</taxon>
        <taxon>Betaproteobacteria</taxon>
        <taxon>Rhodocyclales</taxon>
        <taxon>Zoogloeaceae</taxon>
        <taxon>Thauera</taxon>
    </lineage>
</organism>
<dbReference type="Proteomes" id="UP000185739">
    <property type="component" value="Chromosome"/>
</dbReference>
<dbReference type="InterPro" id="IPR002850">
    <property type="entry name" value="PIN_toxin-like"/>
</dbReference>
<gene>
    <name evidence="1" type="ORF">Tchl_0393</name>
</gene>
<dbReference type="SUPFAM" id="SSF88723">
    <property type="entry name" value="PIN domain-like"/>
    <property type="match status" value="1"/>
</dbReference>
<evidence type="ECO:0000313" key="1">
    <source>
        <dbReference type="EMBL" id="APR03265.1"/>
    </source>
</evidence>
<dbReference type="Pfam" id="PF13470">
    <property type="entry name" value="PIN_3"/>
    <property type="match status" value="1"/>
</dbReference>
<dbReference type="KEGG" id="tcl:Tchl_0393"/>
<dbReference type="EMBL" id="CP018839">
    <property type="protein sequence ID" value="APR03265.1"/>
    <property type="molecule type" value="Genomic_DNA"/>
</dbReference>
<reference evidence="1 2" key="1">
    <citation type="submission" date="2016-12" db="EMBL/GenBank/DDBJ databases">
        <title>Complete genome sequence of Thauera chlorobenzoica, a Betaproteobacterium degrading haloaromatics anaerobically to CO2 and halides.</title>
        <authorList>
            <person name="Goris T."/>
            <person name="Mergelsberg M."/>
            <person name="Boll M."/>
        </authorList>
    </citation>
    <scope>NUCLEOTIDE SEQUENCE [LARGE SCALE GENOMIC DNA]</scope>
    <source>
        <strain evidence="1 2">3CB1</strain>
    </source>
</reference>
<dbReference type="NCBIfam" id="TIGR00305">
    <property type="entry name" value="putative toxin-antitoxin system toxin component, PIN family"/>
    <property type="match status" value="1"/>
</dbReference>
<sequence length="141" mass="15746">MSVPRVVLDTNCLVSALIFSRGRFTWLREAWQAKRFVALASRDTVSELLRVLSYPKFKLRREEQECLLAEFLPYVETVKVDAAPQGLPCVHDADDIAFLALAAAACADALVSGDGDIQAVRSQFHIPILTVAEFSDWLQQH</sequence>
<dbReference type="InterPro" id="IPR002716">
    <property type="entry name" value="PIN_dom"/>
</dbReference>
<name>A0A1H5ZGC2_9RHOO</name>
<dbReference type="RefSeq" id="WP_198158979.1">
    <property type="nucleotide sequence ID" value="NZ_CP018839.1"/>
</dbReference>
<protein>
    <submittedName>
        <fullName evidence="1">PIN domain protein</fullName>
    </submittedName>
</protein>
<dbReference type="InterPro" id="IPR029060">
    <property type="entry name" value="PIN-like_dom_sf"/>
</dbReference>
<dbReference type="PANTHER" id="PTHR34610:SF4">
    <property type="entry name" value="SLL8027 PROTEIN"/>
    <property type="match status" value="1"/>
</dbReference>
<proteinExistence type="predicted"/>
<dbReference type="PANTHER" id="PTHR34610">
    <property type="entry name" value="SSL7007 PROTEIN"/>
    <property type="match status" value="1"/>
</dbReference>
<accession>A0A1H5ZGC2</accession>
<evidence type="ECO:0000313" key="2">
    <source>
        <dbReference type="Proteomes" id="UP000185739"/>
    </source>
</evidence>
<dbReference type="AlphaFoldDB" id="A0A1H5ZGC2"/>
<keyword evidence="2" id="KW-1185">Reference proteome</keyword>